<dbReference type="AlphaFoldDB" id="A0A841APC9"/>
<reference evidence="2 3" key="1">
    <citation type="submission" date="2020-08" db="EMBL/GenBank/DDBJ databases">
        <title>Sequencing the genomes of 1000 actinobacteria strains.</title>
        <authorList>
            <person name="Klenk H.-P."/>
        </authorList>
    </citation>
    <scope>NUCLEOTIDE SEQUENCE [LARGE SCALE GENOMIC DNA]</scope>
    <source>
        <strain evidence="2 3">DSM 105784</strain>
    </source>
</reference>
<keyword evidence="3" id="KW-1185">Reference proteome</keyword>
<proteinExistence type="predicted"/>
<name>A0A841APC9_9MICO</name>
<dbReference type="Gene3D" id="1.25.40.10">
    <property type="entry name" value="Tetratricopeptide repeat domain"/>
    <property type="match status" value="1"/>
</dbReference>
<dbReference type="Pfam" id="PF12688">
    <property type="entry name" value="TPR_5"/>
    <property type="match status" value="1"/>
</dbReference>
<evidence type="ECO:0000313" key="2">
    <source>
        <dbReference type="EMBL" id="MBB5843812.1"/>
    </source>
</evidence>
<evidence type="ECO:0000259" key="1">
    <source>
        <dbReference type="Pfam" id="PF12688"/>
    </source>
</evidence>
<dbReference type="RefSeq" id="WP_184237202.1">
    <property type="nucleotide sequence ID" value="NZ_JACHMJ010000001.1"/>
</dbReference>
<feature type="domain" description="Tetratrico peptide repeat group 5" evidence="1">
    <location>
        <begin position="45"/>
        <end position="145"/>
    </location>
</feature>
<dbReference type="InterPro" id="IPR011990">
    <property type="entry name" value="TPR-like_helical_dom_sf"/>
</dbReference>
<sequence>MPEPLSPELEAAVAEGYANRERANMAPTVAYFTALLAEHPDNPWLLYEVGGAHDTAGDEAEARDYYERALAGGIDGDARRRCLLQYGSTLRNLGLHDESVDALQRARDEFPDSDSVRVFLALSLHAASRSDAAVAELLELAADGIRTPEVERYTAAIRGNAAYLRALAEGR</sequence>
<accession>A0A841APC9</accession>
<organism evidence="2 3">
    <name type="scientific">Conyzicola lurida</name>
    <dbReference type="NCBI Taxonomy" id="1172621"/>
    <lineage>
        <taxon>Bacteria</taxon>
        <taxon>Bacillati</taxon>
        <taxon>Actinomycetota</taxon>
        <taxon>Actinomycetes</taxon>
        <taxon>Micrococcales</taxon>
        <taxon>Microbacteriaceae</taxon>
        <taxon>Conyzicola</taxon>
    </lineage>
</organism>
<dbReference type="Proteomes" id="UP000536685">
    <property type="component" value="Unassembled WGS sequence"/>
</dbReference>
<gene>
    <name evidence="2" type="ORF">HD599_002135</name>
</gene>
<dbReference type="InterPro" id="IPR041656">
    <property type="entry name" value="TPR_5"/>
</dbReference>
<protein>
    <submittedName>
        <fullName evidence="2">Tetratricopeptide (TPR) repeat protein</fullName>
    </submittedName>
</protein>
<evidence type="ECO:0000313" key="3">
    <source>
        <dbReference type="Proteomes" id="UP000536685"/>
    </source>
</evidence>
<dbReference type="SUPFAM" id="SSF48452">
    <property type="entry name" value="TPR-like"/>
    <property type="match status" value="1"/>
</dbReference>
<comment type="caution">
    <text evidence="2">The sequence shown here is derived from an EMBL/GenBank/DDBJ whole genome shotgun (WGS) entry which is preliminary data.</text>
</comment>
<dbReference type="EMBL" id="JACHMJ010000001">
    <property type="protein sequence ID" value="MBB5843812.1"/>
    <property type="molecule type" value="Genomic_DNA"/>
</dbReference>